<proteinExistence type="predicted"/>
<keyword evidence="3" id="KW-1185">Reference proteome</keyword>
<evidence type="ECO:0000313" key="2">
    <source>
        <dbReference type="EMBL" id="TNN46802.1"/>
    </source>
</evidence>
<gene>
    <name evidence="2" type="ORF">EYF80_043013</name>
</gene>
<accession>A0A4Z2G2Q3</accession>
<comment type="caution">
    <text evidence="2">The sequence shown here is derived from an EMBL/GenBank/DDBJ whole genome shotgun (WGS) entry which is preliminary data.</text>
</comment>
<protein>
    <submittedName>
        <fullName evidence="2">Uncharacterized protein</fullName>
    </submittedName>
</protein>
<sequence>MEVEKRSGRGISRAMTSHPPGPMDPMRREVTKTPGRKQLYVTTLGLKLEEFLELNGSYFISIRLCFTSVDRNVLCAPTSKETKIQDLQPEKPVECHQVSDKNRQEEDIRRSGCLLTTVLR</sequence>
<dbReference type="Proteomes" id="UP000314294">
    <property type="component" value="Unassembled WGS sequence"/>
</dbReference>
<dbReference type="EMBL" id="SRLO01000773">
    <property type="protein sequence ID" value="TNN46802.1"/>
    <property type="molecule type" value="Genomic_DNA"/>
</dbReference>
<reference evidence="2 3" key="1">
    <citation type="submission" date="2019-03" db="EMBL/GenBank/DDBJ databases">
        <title>First draft genome of Liparis tanakae, snailfish: a comprehensive survey of snailfish specific genes.</title>
        <authorList>
            <person name="Kim W."/>
            <person name="Song I."/>
            <person name="Jeong J.-H."/>
            <person name="Kim D."/>
            <person name="Kim S."/>
            <person name="Ryu S."/>
            <person name="Song J.Y."/>
            <person name="Lee S.K."/>
        </authorList>
    </citation>
    <scope>NUCLEOTIDE SEQUENCE [LARGE SCALE GENOMIC DNA]</scope>
    <source>
        <tissue evidence="2">Muscle</tissue>
    </source>
</reference>
<evidence type="ECO:0000313" key="3">
    <source>
        <dbReference type="Proteomes" id="UP000314294"/>
    </source>
</evidence>
<dbReference type="AlphaFoldDB" id="A0A4Z2G2Q3"/>
<evidence type="ECO:0000256" key="1">
    <source>
        <dbReference type="SAM" id="MobiDB-lite"/>
    </source>
</evidence>
<name>A0A4Z2G2Q3_9TELE</name>
<feature type="region of interest" description="Disordered" evidence="1">
    <location>
        <begin position="1"/>
        <end position="34"/>
    </location>
</feature>
<organism evidence="2 3">
    <name type="scientific">Liparis tanakae</name>
    <name type="common">Tanaka's snailfish</name>
    <dbReference type="NCBI Taxonomy" id="230148"/>
    <lineage>
        <taxon>Eukaryota</taxon>
        <taxon>Metazoa</taxon>
        <taxon>Chordata</taxon>
        <taxon>Craniata</taxon>
        <taxon>Vertebrata</taxon>
        <taxon>Euteleostomi</taxon>
        <taxon>Actinopterygii</taxon>
        <taxon>Neopterygii</taxon>
        <taxon>Teleostei</taxon>
        <taxon>Neoteleostei</taxon>
        <taxon>Acanthomorphata</taxon>
        <taxon>Eupercaria</taxon>
        <taxon>Perciformes</taxon>
        <taxon>Cottioidei</taxon>
        <taxon>Cottales</taxon>
        <taxon>Liparidae</taxon>
        <taxon>Liparis</taxon>
    </lineage>
</organism>